<evidence type="ECO:0000313" key="4">
    <source>
        <dbReference type="Proteomes" id="UP000252355"/>
    </source>
</evidence>
<feature type="domain" description="Homoserine dehydrogenase catalytic" evidence="2">
    <location>
        <begin position="136"/>
        <end position="283"/>
    </location>
</feature>
<dbReference type="PANTHER" id="PTHR43331:SF1">
    <property type="entry name" value="HOMOSERINE DEHYDROGENASE"/>
    <property type="match status" value="1"/>
</dbReference>
<protein>
    <submittedName>
        <fullName evidence="3">Homoserine dehydrogenase</fullName>
    </submittedName>
</protein>
<dbReference type="GO" id="GO:0004412">
    <property type="term" value="F:homoserine dehydrogenase activity"/>
    <property type="evidence" value="ECO:0007669"/>
    <property type="project" value="TreeGrafter"/>
</dbReference>
<dbReference type="SUPFAM" id="SSF55347">
    <property type="entry name" value="Glyceraldehyde-3-phosphate dehydrogenase-like, C-terminal domain"/>
    <property type="match status" value="1"/>
</dbReference>
<dbReference type="Pfam" id="PF00742">
    <property type="entry name" value="Homoserine_dh"/>
    <property type="match status" value="1"/>
</dbReference>
<dbReference type="Proteomes" id="UP000252355">
    <property type="component" value="Unassembled WGS sequence"/>
</dbReference>
<dbReference type="InterPro" id="IPR001342">
    <property type="entry name" value="HDH_cat"/>
</dbReference>
<proteinExistence type="predicted"/>
<dbReference type="PANTHER" id="PTHR43331">
    <property type="entry name" value="HOMOSERINE DEHYDROGENASE"/>
    <property type="match status" value="1"/>
</dbReference>
<dbReference type="Gene3D" id="3.30.360.10">
    <property type="entry name" value="Dihydrodipicolinate Reductase, domain 2"/>
    <property type="match status" value="1"/>
</dbReference>
<comment type="caution">
    <text evidence="3">The sequence shown here is derived from an EMBL/GenBank/DDBJ whole genome shotgun (WGS) entry which is preliminary data.</text>
</comment>
<evidence type="ECO:0000256" key="1">
    <source>
        <dbReference type="ARBA" id="ARBA00023002"/>
    </source>
</evidence>
<evidence type="ECO:0000313" key="3">
    <source>
        <dbReference type="EMBL" id="RCK78707.1"/>
    </source>
</evidence>
<accession>A0A367ZLI6</accession>
<gene>
    <name evidence="3" type="ORF">OZSIB_1234</name>
</gene>
<evidence type="ECO:0000259" key="2">
    <source>
        <dbReference type="Pfam" id="PF00742"/>
    </source>
</evidence>
<dbReference type="AlphaFoldDB" id="A0A367ZLI6"/>
<dbReference type="Gene3D" id="3.30.70.260">
    <property type="match status" value="1"/>
</dbReference>
<keyword evidence="1" id="KW-0560">Oxidoreductase</keyword>
<sequence length="411" mass="44323">MSTVGFLNLPSWMVELRQFLLEQGQTDLVRAPVLGGEDVERPWAALAPDEFFACVETGLHFPDGRSPVVDRWPARVITADAALASRRWRLRQQATTGVRGAIGGTFPLLDLHHPRAGYPAPRRLLAAPDGVAVAALTEMEHTGRTLEAALQDIQWRNLAPGNATRHLHGLVARDRLALLAGLLFGVDVDPDAIPCEGLTRITPRDVELATRLDMTIRLLAAAELGDGGLSLWVRPVLLPARYLLAQIRSGSEGAYLQRADQSSVFYSGPATGPAVILRGMIRDWLEPVPMAAPAPTPPAGSATTESGRSAAGMVEGATSPASFFLRFALSHFDLTVAQVLNVLAAKGIGIRSLYQPENGGRGPLPDNAGHSEPELVVFTRPVEERHLSEALREIRDQIKLATVKTCLRTEG</sequence>
<dbReference type="GO" id="GO:0009088">
    <property type="term" value="P:threonine biosynthetic process"/>
    <property type="evidence" value="ECO:0007669"/>
    <property type="project" value="TreeGrafter"/>
</dbReference>
<dbReference type="EMBL" id="QOQW01000020">
    <property type="protein sequence ID" value="RCK78707.1"/>
    <property type="molecule type" value="Genomic_DNA"/>
</dbReference>
<organism evidence="3 4">
    <name type="scientific">Candidatus Ozemobacter sibiricus</name>
    <dbReference type="NCBI Taxonomy" id="2268124"/>
    <lineage>
        <taxon>Bacteria</taxon>
        <taxon>Candidatus Ozemobacteria</taxon>
        <taxon>Candidatus Ozemobacterales</taxon>
        <taxon>Candidatus Ozemobacteraceae</taxon>
        <taxon>Candidatus Ozemobacter</taxon>
    </lineage>
</organism>
<reference evidence="3 4" key="1">
    <citation type="submission" date="2018-05" db="EMBL/GenBank/DDBJ databases">
        <title>A metagenomic window into the 2 km-deep terrestrial subsurface aquifer revealed taxonomically and functionally diverse microbial community comprising novel uncultured bacterial lineages.</title>
        <authorList>
            <person name="Kadnikov V.V."/>
            <person name="Mardanov A.V."/>
            <person name="Beletsky A.V."/>
            <person name="Banks D."/>
            <person name="Pimenov N.V."/>
            <person name="Frank Y.A."/>
            <person name="Karnachuk O.V."/>
            <person name="Ravin N.V."/>
        </authorList>
    </citation>
    <scope>NUCLEOTIDE SEQUENCE [LARGE SCALE GENOMIC DNA]</scope>
    <source>
        <strain evidence="3">BY5</strain>
    </source>
</reference>
<name>A0A367ZLI6_9BACT</name>